<keyword evidence="2 4" id="KW-0808">Transferase</keyword>
<dbReference type="InterPro" id="IPR029044">
    <property type="entry name" value="Nucleotide-diphossugar_trans"/>
</dbReference>
<dbReference type="PANTHER" id="PTHR22916">
    <property type="entry name" value="GLYCOSYLTRANSFERASE"/>
    <property type="match status" value="1"/>
</dbReference>
<dbReference type="Pfam" id="PF00535">
    <property type="entry name" value="Glycos_transf_2"/>
    <property type="match status" value="1"/>
</dbReference>
<organism evidence="4 5">
    <name type="scientific">Bacteroides acidifaciens</name>
    <dbReference type="NCBI Taxonomy" id="85831"/>
    <lineage>
        <taxon>Bacteria</taxon>
        <taxon>Pseudomonadati</taxon>
        <taxon>Bacteroidota</taxon>
        <taxon>Bacteroidia</taxon>
        <taxon>Bacteroidales</taxon>
        <taxon>Bacteroidaceae</taxon>
        <taxon>Bacteroides</taxon>
    </lineage>
</organism>
<dbReference type="CDD" id="cd00761">
    <property type="entry name" value="Glyco_tranf_GTA_type"/>
    <property type="match status" value="1"/>
</dbReference>
<reference evidence="4 5" key="1">
    <citation type="submission" date="2019-04" db="EMBL/GenBank/DDBJ databases">
        <title>Microbes associate with the intestines of laboratory mice.</title>
        <authorList>
            <person name="Navarre W."/>
            <person name="Wong E."/>
            <person name="Huang K."/>
            <person name="Tropini C."/>
            <person name="Ng K."/>
            <person name="Yu B."/>
        </authorList>
    </citation>
    <scope>NUCLEOTIDE SEQUENCE [LARGE SCALE GENOMIC DNA]</scope>
    <source>
        <strain evidence="4 5">NM70_E10</strain>
    </source>
</reference>
<dbReference type="EMBL" id="SRZA01000015">
    <property type="protein sequence ID" value="TGY06192.1"/>
    <property type="molecule type" value="Genomic_DNA"/>
</dbReference>
<dbReference type="GO" id="GO:0016758">
    <property type="term" value="F:hexosyltransferase activity"/>
    <property type="evidence" value="ECO:0007669"/>
    <property type="project" value="UniProtKB-ARBA"/>
</dbReference>
<name>A0A4S2AYM6_9BACE</name>
<dbReference type="InterPro" id="IPR001173">
    <property type="entry name" value="Glyco_trans_2-like"/>
</dbReference>
<evidence type="ECO:0000259" key="3">
    <source>
        <dbReference type="Pfam" id="PF00535"/>
    </source>
</evidence>
<protein>
    <submittedName>
        <fullName evidence="4">Glycosyltransferase</fullName>
    </submittedName>
</protein>
<accession>A0A4S2AYM6</accession>
<dbReference type="AlphaFoldDB" id="A0A4S2AYM6"/>
<evidence type="ECO:0000256" key="2">
    <source>
        <dbReference type="ARBA" id="ARBA00022679"/>
    </source>
</evidence>
<evidence type="ECO:0000313" key="4">
    <source>
        <dbReference type="EMBL" id="TGY06192.1"/>
    </source>
</evidence>
<proteinExistence type="predicted"/>
<keyword evidence="5" id="KW-1185">Reference proteome</keyword>
<evidence type="ECO:0000256" key="1">
    <source>
        <dbReference type="ARBA" id="ARBA00022676"/>
    </source>
</evidence>
<feature type="domain" description="Glycosyltransferase 2-like" evidence="3">
    <location>
        <begin position="12"/>
        <end position="140"/>
    </location>
</feature>
<keyword evidence="1" id="KW-0328">Glycosyltransferase</keyword>
<dbReference type="PANTHER" id="PTHR22916:SF51">
    <property type="entry name" value="GLYCOSYLTRANSFERASE EPSH-RELATED"/>
    <property type="match status" value="1"/>
</dbReference>
<dbReference type="Proteomes" id="UP000305751">
    <property type="component" value="Unassembled WGS sequence"/>
</dbReference>
<sequence length="341" mass="40242">MCQNRRQMYMVSVIIPVYNVEAYVERCLHSVVAQKQIALEVIVVDDCGTDSSMNIVKRVFEQVACSHRIEHHTRNRGLSAARNTGLDVARGKYVYFLDSDDWLKDETVLWQLVEIAENNQSVCVVGEYQDCESSSGKIMSIPYQYGKLHQLHTSAEVVDCFVNNRIPVTAWNKLVRRDFLQENRLYFEEGILHEDSLWTFQLMSRLPSLTLLPEVTYCYALNPESIMNKMDETKIKRRTDSSVVVLDKMESVVDSFCDIPTKNKLSVYIDETRNYMYRRLLTDGLTWQMFTRFYRQTHRPMKWKKWGKLSMKQKVAHLDQLLPSYVGRYYFLFLYKFLYQK</sequence>
<evidence type="ECO:0000313" key="5">
    <source>
        <dbReference type="Proteomes" id="UP000305751"/>
    </source>
</evidence>
<dbReference type="Gene3D" id="3.90.550.10">
    <property type="entry name" value="Spore Coat Polysaccharide Biosynthesis Protein SpsA, Chain A"/>
    <property type="match status" value="1"/>
</dbReference>
<gene>
    <name evidence="4" type="ORF">E5356_07225</name>
</gene>
<dbReference type="SUPFAM" id="SSF53448">
    <property type="entry name" value="Nucleotide-diphospho-sugar transferases"/>
    <property type="match status" value="1"/>
</dbReference>
<comment type="caution">
    <text evidence="4">The sequence shown here is derived from an EMBL/GenBank/DDBJ whole genome shotgun (WGS) entry which is preliminary data.</text>
</comment>